<reference evidence="1 2" key="1">
    <citation type="journal article" date="2009" name="J. Bacteriol.">
        <title>Genome sequences of three Agrobacterium biovars help elucidate the evolution of multichromosome genomes in bacteria.</title>
        <authorList>
            <person name="Slater S.C."/>
            <person name="Goldman B.S."/>
            <person name="Goodner B."/>
            <person name="Setubal J.C."/>
            <person name="Farrand S.K."/>
            <person name="Nester E.W."/>
            <person name="Burr T.J."/>
            <person name="Banta L."/>
            <person name="Dickerman A.W."/>
            <person name="Paulsen I."/>
            <person name="Otten L."/>
            <person name="Suen G."/>
            <person name="Welch R."/>
            <person name="Almeida N.F."/>
            <person name="Arnold F."/>
            <person name="Burton O.T."/>
            <person name="Du Z."/>
            <person name="Ewing A."/>
            <person name="Godsy E."/>
            <person name="Heisel S."/>
            <person name="Houmiel K.L."/>
            <person name="Jhaveri J."/>
            <person name="Lu J."/>
            <person name="Miller N.M."/>
            <person name="Norton S."/>
            <person name="Chen Q."/>
            <person name="Phoolcharoen W."/>
            <person name="Ohlin V."/>
            <person name="Ondrusek D."/>
            <person name="Pride N."/>
            <person name="Stricklin S.L."/>
            <person name="Sun J."/>
            <person name="Wheeler C."/>
            <person name="Wilson L."/>
            <person name="Zhu H."/>
            <person name="Wood D.W."/>
        </authorList>
    </citation>
    <scope>NUCLEOTIDE SEQUENCE [LARGE SCALE GENOMIC DNA]</scope>
    <source>
        <strain evidence="2">S4 / ATCC BAA-846</strain>
    </source>
</reference>
<dbReference type="KEGG" id="avi:Avi_2291"/>
<accession>B9JWL1</accession>
<evidence type="ECO:0000313" key="1">
    <source>
        <dbReference type="EMBL" id="ACM36639.1"/>
    </source>
</evidence>
<dbReference type="AlphaFoldDB" id="B9JWL1"/>
<keyword evidence="2" id="KW-1185">Reference proteome</keyword>
<gene>
    <name evidence="1" type="ordered locus">Avi_2291</name>
</gene>
<dbReference type="HOGENOM" id="CLU_1754961_0_0_5"/>
<dbReference type="Proteomes" id="UP000001596">
    <property type="component" value="Chromosome 1"/>
</dbReference>
<sequence length="148" mass="16012">MAPNTSSSHRHGFKSFMSRPPPFSGPILLRQGFCAKHGCTACRQSLRAYDNADLARVHQLNGAPEEGGYPITQYSVMDTNPLQCCGADSIPQDIDTVKGWAVVKYKCRALFTIENCEITVAGVCHAGTNLAAHLMNAETMGPRREATG</sequence>
<protein>
    <submittedName>
        <fullName evidence="1">Uncharacterized protein</fullName>
    </submittedName>
</protein>
<proteinExistence type="predicted"/>
<name>B9JWL1_ALLAM</name>
<organism evidence="1 2">
    <name type="scientific">Allorhizobium ampelinum (strain ATCC BAA-846 / DSM 112012 / S4)</name>
    <name type="common">Agrobacterium vitis (strain S4)</name>
    <dbReference type="NCBI Taxonomy" id="311402"/>
    <lineage>
        <taxon>Bacteria</taxon>
        <taxon>Pseudomonadati</taxon>
        <taxon>Pseudomonadota</taxon>
        <taxon>Alphaproteobacteria</taxon>
        <taxon>Hyphomicrobiales</taxon>
        <taxon>Rhizobiaceae</taxon>
        <taxon>Rhizobium/Agrobacterium group</taxon>
        <taxon>Allorhizobium</taxon>
        <taxon>Allorhizobium ampelinum</taxon>
    </lineage>
</organism>
<evidence type="ECO:0000313" key="2">
    <source>
        <dbReference type="Proteomes" id="UP000001596"/>
    </source>
</evidence>
<dbReference type="EMBL" id="CP000633">
    <property type="protein sequence ID" value="ACM36639.1"/>
    <property type="molecule type" value="Genomic_DNA"/>
</dbReference>